<evidence type="ECO:0000256" key="1">
    <source>
        <dbReference type="SAM" id="MobiDB-lite"/>
    </source>
</evidence>
<proteinExistence type="predicted"/>
<dbReference type="InterPro" id="IPR045517">
    <property type="entry name" value="Glyoxalase_8"/>
</dbReference>
<name>A0A1N7QJ46_9RHOB</name>
<reference evidence="3 4" key="1">
    <citation type="submission" date="2017-01" db="EMBL/GenBank/DDBJ databases">
        <authorList>
            <person name="Mah S.A."/>
            <person name="Swanson W.J."/>
            <person name="Moy G.W."/>
            <person name="Vacquier V.D."/>
        </authorList>
    </citation>
    <scope>NUCLEOTIDE SEQUENCE [LARGE SCALE GENOMIC DNA]</scope>
    <source>
        <strain evidence="3 4">DSM 26375</strain>
    </source>
</reference>
<dbReference type="EMBL" id="FTOT01000012">
    <property type="protein sequence ID" value="SIT22809.1"/>
    <property type="molecule type" value="Genomic_DNA"/>
</dbReference>
<gene>
    <name evidence="3" type="ORF">SAMN05421774_11270</name>
</gene>
<dbReference type="Proteomes" id="UP000186141">
    <property type="component" value="Unassembled WGS sequence"/>
</dbReference>
<dbReference type="OrthoDB" id="7350221at2"/>
<evidence type="ECO:0000313" key="4">
    <source>
        <dbReference type="Proteomes" id="UP000186141"/>
    </source>
</evidence>
<keyword evidence="4" id="KW-1185">Reference proteome</keyword>
<sequence>MTQPSLDTVKAQAKALRQALQAGGTVVSHAQALELIARQHGARDWNTLHARVTRQNAPPELAVGDRVTGYYLGQAYTGEIVGLSGPAGHRHVEIKLNQPVDTVRFESFSNWRHRIRGTLDVDGRSHRKTSDGAPHLIVEKAPP</sequence>
<evidence type="ECO:0000313" key="3">
    <source>
        <dbReference type="EMBL" id="SIT22809.1"/>
    </source>
</evidence>
<accession>A0A1N7QJ46</accession>
<evidence type="ECO:0000259" key="2">
    <source>
        <dbReference type="Pfam" id="PF20066"/>
    </source>
</evidence>
<dbReference type="RefSeq" id="WP_076534073.1">
    <property type="nucleotide sequence ID" value="NZ_BMEH01000012.1"/>
</dbReference>
<dbReference type="Pfam" id="PF20066">
    <property type="entry name" value="Glyoxalase_8"/>
    <property type="match status" value="1"/>
</dbReference>
<protein>
    <recommendedName>
        <fullName evidence="2">Glyoxalase-related protein domain-containing protein</fullName>
    </recommendedName>
</protein>
<feature type="domain" description="Glyoxalase-related protein" evidence="2">
    <location>
        <begin position="3"/>
        <end position="139"/>
    </location>
</feature>
<feature type="region of interest" description="Disordered" evidence="1">
    <location>
        <begin position="122"/>
        <end position="143"/>
    </location>
</feature>
<organism evidence="3 4">
    <name type="scientific">Gemmobacter megaterium</name>
    <dbReference type="NCBI Taxonomy" id="1086013"/>
    <lineage>
        <taxon>Bacteria</taxon>
        <taxon>Pseudomonadati</taxon>
        <taxon>Pseudomonadota</taxon>
        <taxon>Alphaproteobacteria</taxon>
        <taxon>Rhodobacterales</taxon>
        <taxon>Paracoccaceae</taxon>
        <taxon>Gemmobacter</taxon>
    </lineage>
</organism>
<dbReference type="AlphaFoldDB" id="A0A1N7QJ46"/>
<dbReference type="STRING" id="1086013.SAMN05421774_11270"/>